<dbReference type="EMBL" id="ANFO01000667">
    <property type="protein sequence ID" value="KGQ07614.1"/>
    <property type="molecule type" value="Genomic_DNA"/>
</dbReference>
<dbReference type="Proteomes" id="UP000030106">
    <property type="component" value="Unassembled WGS sequence"/>
</dbReference>
<dbReference type="HOGENOM" id="CLU_1447415_0_0_1"/>
<gene>
    <name evidence="1" type="ORF">BBAD15_g7054</name>
</gene>
<sequence length="187" mass="21599">MTATKAAPQIKVLWPTLTSFPLLHVPRILRCRALPPALPSNLHILIIPRHGQPPKRPRFPHPRIRRSSTHCALVALKPSFLSPDIVFDILDSRFSLLDSPYTAAAHQRWTAKANPFYSSAPATTRPRLDNERILPLFYSNLQHLATITLFFRSVTRRRIRSRRARVGLIPLRSADPPRRFWRPFRIE</sequence>
<dbReference type="AlphaFoldDB" id="A0A0A2W3T8"/>
<evidence type="ECO:0000313" key="1">
    <source>
        <dbReference type="EMBL" id="KGQ07614.1"/>
    </source>
</evidence>
<name>A0A0A2W3T8_BEABA</name>
<reference evidence="1 2" key="1">
    <citation type="submission" date="2012-10" db="EMBL/GenBank/DDBJ databases">
        <title>Genome sequencing and analysis of entomopathogenic fungi Beauveria bassiana D1-5.</title>
        <authorList>
            <person name="Li Q."/>
            <person name="Wang L."/>
            <person name="Zhang Z."/>
            <person name="Wang Q."/>
            <person name="Ren J."/>
            <person name="Wang M."/>
            <person name="Xu W."/>
            <person name="Wang J."/>
            <person name="Lu Y."/>
            <person name="Du Q."/>
            <person name="Sun Z."/>
        </authorList>
    </citation>
    <scope>NUCLEOTIDE SEQUENCE [LARGE SCALE GENOMIC DNA]</scope>
    <source>
        <strain evidence="1 2">D1-5</strain>
    </source>
</reference>
<accession>A0A0A2W3T8</accession>
<proteinExistence type="predicted"/>
<comment type="caution">
    <text evidence="1">The sequence shown here is derived from an EMBL/GenBank/DDBJ whole genome shotgun (WGS) entry which is preliminary data.</text>
</comment>
<organism evidence="1 2">
    <name type="scientific">Beauveria bassiana D1-5</name>
    <dbReference type="NCBI Taxonomy" id="1245745"/>
    <lineage>
        <taxon>Eukaryota</taxon>
        <taxon>Fungi</taxon>
        <taxon>Dikarya</taxon>
        <taxon>Ascomycota</taxon>
        <taxon>Pezizomycotina</taxon>
        <taxon>Sordariomycetes</taxon>
        <taxon>Hypocreomycetidae</taxon>
        <taxon>Hypocreales</taxon>
        <taxon>Cordycipitaceae</taxon>
        <taxon>Beauveria</taxon>
    </lineage>
</organism>
<protein>
    <submittedName>
        <fullName evidence="1">Uncharacterized protein</fullName>
    </submittedName>
</protein>
<evidence type="ECO:0000313" key="2">
    <source>
        <dbReference type="Proteomes" id="UP000030106"/>
    </source>
</evidence>